<name>A0A926HHV6_9FIRM</name>
<gene>
    <name evidence="12" type="primary">yidC</name>
    <name evidence="12" type="ORF">H8699_01540</name>
</gene>
<evidence type="ECO:0000259" key="11">
    <source>
        <dbReference type="Pfam" id="PF02096"/>
    </source>
</evidence>
<dbReference type="GO" id="GO:0005886">
    <property type="term" value="C:plasma membrane"/>
    <property type="evidence" value="ECO:0007669"/>
    <property type="project" value="UniProtKB-SubCell"/>
</dbReference>
<keyword evidence="7 10" id="KW-0472">Membrane</keyword>
<dbReference type="InterPro" id="IPR047196">
    <property type="entry name" value="YidC_ALB_C"/>
</dbReference>
<dbReference type="GO" id="GO:0047355">
    <property type="term" value="F:CDP-glycerol glycerophosphotransferase activity"/>
    <property type="evidence" value="ECO:0007669"/>
    <property type="project" value="InterPro"/>
</dbReference>
<evidence type="ECO:0000256" key="3">
    <source>
        <dbReference type="ARBA" id="ARBA00022475"/>
    </source>
</evidence>
<comment type="subcellular location">
    <subcellularLocation>
        <location evidence="1">Cell membrane</location>
        <topology evidence="1">Multi-pass membrane protein</topology>
    </subcellularLocation>
    <subcellularLocation>
        <location evidence="9">Membrane</location>
        <topology evidence="9">Multi-pass membrane protein</topology>
    </subcellularLocation>
</comment>
<dbReference type="InterPro" id="IPR001708">
    <property type="entry name" value="YidC/ALB3/OXA1/COX18"/>
</dbReference>
<dbReference type="Pfam" id="PF02096">
    <property type="entry name" value="60KD_IMP"/>
    <property type="match status" value="1"/>
</dbReference>
<feature type="transmembrane region" description="Helical" evidence="10">
    <location>
        <begin position="92"/>
        <end position="113"/>
    </location>
</feature>
<evidence type="ECO:0000256" key="4">
    <source>
        <dbReference type="ARBA" id="ARBA00022692"/>
    </source>
</evidence>
<dbReference type="AlphaFoldDB" id="A0A926HHV6"/>
<organism evidence="12 13">
    <name type="scientific">Luoshenia tenuis</name>
    <dbReference type="NCBI Taxonomy" id="2763654"/>
    <lineage>
        <taxon>Bacteria</taxon>
        <taxon>Bacillati</taxon>
        <taxon>Bacillota</taxon>
        <taxon>Clostridia</taxon>
        <taxon>Christensenellales</taxon>
        <taxon>Christensenellaceae</taxon>
        <taxon>Luoshenia</taxon>
    </lineage>
</organism>
<sequence>MDIINTVVGIPLGYLMWLCYVLIRNYGIAILAFTLLTKVILFPLNIWVQKNSIKMVRIQPELNEIGARFVGDKDKIAEEQLALYKRENYHPLAGMIPMLIQVPIILGLIMVVYNPLQHLLHLDTELINAFVNQAAALLPGVDLGSTAQLKVIELINDPSFVGFFSGLQVPGVDVAGAISQIQGMRLEFLGLNLSLLPNITRLDGYFLIPVLSGVSAFLLCFFQNKENVLQREQGFLGRWGMAVFLTAFSTYFAFIVPVGVGLYWIAGNVFAIFTLYLLNWMYDPKKFIDYDALEESKVHLAESKKIEAQLKPSKEQKAKAKTDYARFFEGKKVKQLLIYSEKSGFYKYFENMIDVLLAQSDITIHYLTSDPNDAIFKMDNPRLVPYYVDDNRLIPLFMKIDADVVVMTTPNLQTYHLKRSYVRKDIEYIYIPHDPLSTHMGVPKGAFDYFDTVLCVGPQQMAEIRETEKVYGLPEKKLVPCGYGLLDNLCAAYEAMEKTENPVKKILIAPSWQDGNILDSCIDEMLAALLDKGYDITVRPHPEYVKRFAVKMQQLINRYEDRFGEDFRIETDFSSNVTIFTADLVITDWSGIAHEFSYATKRPSLFVNTPMKVLNPEHDKIKIVPLELALRTELGTTIDPDKMDGVAAVVAELLDKREDYAQHIAEVLDQNVFNLGHSGEATAHYVMDAVAAKADSSYRKMMEMQ</sequence>
<proteinExistence type="inferred from homology"/>
<evidence type="ECO:0000256" key="6">
    <source>
        <dbReference type="ARBA" id="ARBA00022989"/>
    </source>
</evidence>
<evidence type="ECO:0000256" key="8">
    <source>
        <dbReference type="ARBA" id="ARBA00023186"/>
    </source>
</evidence>
<evidence type="ECO:0000256" key="9">
    <source>
        <dbReference type="RuleBase" id="RU003945"/>
    </source>
</evidence>
<evidence type="ECO:0000256" key="5">
    <source>
        <dbReference type="ARBA" id="ARBA00022927"/>
    </source>
</evidence>
<feature type="transmembrane region" description="Helical" evidence="10">
    <location>
        <begin position="29"/>
        <end position="48"/>
    </location>
</feature>
<protein>
    <submittedName>
        <fullName evidence="12">Membrane protein insertase YidC</fullName>
    </submittedName>
</protein>
<dbReference type="GO" id="GO:0015031">
    <property type="term" value="P:protein transport"/>
    <property type="evidence" value="ECO:0007669"/>
    <property type="project" value="UniProtKB-KW"/>
</dbReference>
<keyword evidence="13" id="KW-1185">Reference proteome</keyword>
<dbReference type="InterPro" id="IPR028055">
    <property type="entry name" value="YidC/Oxa/ALB_C"/>
</dbReference>
<evidence type="ECO:0000256" key="10">
    <source>
        <dbReference type="SAM" id="Phobius"/>
    </source>
</evidence>
<keyword evidence="5" id="KW-0653">Protein transport</keyword>
<keyword evidence="6 10" id="KW-1133">Transmembrane helix</keyword>
<accession>A0A926HHV6</accession>
<feature type="domain" description="Membrane insertase YidC/Oxa/ALB C-terminal" evidence="11">
    <location>
        <begin position="26"/>
        <end position="278"/>
    </location>
</feature>
<evidence type="ECO:0000256" key="2">
    <source>
        <dbReference type="ARBA" id="ARBA00022448"/>
    </source>
</evidence>
<evidence type="ECO:0000313" key="12">
    <source>
        <dbReference type="EMBL" id="MBC8528122.1"/>
    </source>
</evidence>
<feature type="transmembrane region" description="Helical" evidence="10">
    <location>
        <begin position="7"/>
        <end position="23"/>
    </location>
</feature>
<evidence type="ECO:0000256" key="7">
    <source>
        <dbReference type="ARBA" id="ARBA00023136"/>
    </source>
</evidence>
<feature type="transmembrane region" description="Helical" evidence="10">
    <location>
        <begin position="262"/>
        <end position="282"/>
    </location>
</feature>
<dbReference type="CDD" id="cd20070">
    <property type="entry name" value="5TM_YidC_Alb3"/>
    <property type="match status" value="1"/>
</dbReference>
<feature type="transmembrane region" description="Helical" evidence="10">
    <location>
        <begin position="235"/>
        <end position="256"/>
    </location>
</feature>
<feature type="transmembrane region" description="Helical" evidence="10">
    <location>
        <begin position="204"/>
        <end position="223"/>
    </location>
</feature>
<dbReference type="RefSeq" id="WP_249284167.1">
    <property type="nucleotide sequence ID" value="NZ_JACRSO010000001.1"/>
</dbReference>
<dbReference type="InterPro" id="IPR043148">
    <property type="entry name" value="TagF_C"/>
</dbReference>
<evidence type="ECO:0000256" key="1">
    <source>
        <dbReference type="ARBA" id="ARBA00004651"/>
    </source>
</evidence>
<dbReference type="PANTHER" id="PTHR12428:SF65">
    <property type="entry name" value="CYTOCHROME C OXIDASE ASSEMBLY PROTEIN COX18, MITOCHONDRIAL"/>
    <property type="match status" value="1"/>
</dbReference>
<dbReference type="EMBL" id="JACRSO010000001">
    <property type="protein sequence ID" value="MBC8528122.1"/>
    <property type="molecule type" value="Genomic_DNA"/>
</dbReference>
<dbReference type="GO" id="GO:0051205">
    <property type="term" value="P:protein insertion into membrane"/>
    <property type="evidence" value="ECO:0007669"/>
    <property type="project" value="TreeGrafter"/>
</dbReference>
<keyword evidence="4 9" id="KW-0812">Transmembrane</keyword>
<dbReference type="Gene3D" id="3.40.50.12580">
    <property type="match status" value="1"/>
</dbReference>
<dbReference type="Proteomes" id="UP000654279">
    <property type="component" value="Unassembled WGS sequence"/>
</dbReference>
<keyword evidence="8" id="KW-0143">Chaperone</keyword>
<dbReference type="Pfam" id="PF04464">
    <property type="entry name" value="Glyphos_transf"/>
    <property type="match status" value="1"/>
</dbReference>
<keyword evidence="2" id="KW-0813">Transport</keyword>
<comment type="similarity">
    <text evidence="9">Belongs to the OXA1/ALB3/YidC family.</text>
</comment>
<dbReference type="InterPro" id="IPR007554">
    <property type="entry name" value="Glycerophosphate_synth"/>
</dbReference>
<reference evidence="12" key="1">
    <citation type="submission" date="2020-08" db="EMBL/GenBank/DDBJ databases">
        <title>Genome public.</title>
        <authorList>
            <person name="Liu C."/>
            <person name="Sun Q."/>
        </authorList>
    </citation>
    <scope>NUCLEOTIDE SEQUENCE</scope>
    <source>
        <strain evidence="12">NSJ-44</strain>
    </source>
</reference>
<keyword evidence="3" id="KW-1003">Cell membrane</keyword>
<dbReference type="PANTHER" id="PTHR12428">
    <property type="entry name" value="OXA1"/>
    <property type="match status" value="1"/>
</dbReference>
<dbReference type="NCBIfam" id="TIGR03592">
    <property type="entry name" value="yidC_oxa1_cterm"/>
    <property type="match status" value="1"/>
</dbReference>
<evidence type="ECO:0000313" key="13">
    <source>
        <dbReference type="Proteomes" id="UP000654279"/>
    </source>
</evidence>
<comment type="caution">
    <text evidence="12">The sequence shown here is derived from an EMBL/GenBank/DDBJ whole genome shotgun (WGS) entry which is preliminary data.</text>
</comment>
<dbReference type="GO" id="GO:0032977">
    <property type="term" value="F:membrane insertase activity"/>
    <property type="evidence" value="ECO:0007669"/>
    <property type="project" value="InterPro"/>
</dbReference>